<name>A0A367XTS2_9ASCO</name>
<gene>
    <name evidence="6" type="primary">PHO2_3</name>
    <name evidence="6" type="ORF">Cantr_05590</name>
</gene>
<dbReference type="STRING" id="5486.A0A367XTS2"/>
<evidence type="ECO:0000256" key="3">
    <source>
        <dbReference type="ARBA" id="ARBA00022801"/>
    </source>
</evidence>
<feature type="domain" description="Survival protein SurE-like phosphatase/nucleotidase" evidence="5">
    <location>
        <begin position="22"/>
        <end position="228"/>
    </location>
</feature>
<dbReference type="NCBIfam" id="TIGR00087">
    <property type="entry name" value="surE"/>
    <property type="match status" value="1"/>
</dbReference>
<organism evidence="6 7">
    <name type="scientific">Candida viswanathii</name>
    <dbReference type="NCBI Taxonomy" id="5486"/>
    <lineage>
        <taxon>Eukaryota</taxon>
        <taxon>Fungi</taxon>
        <taxon>Dikarya</taxon>
        <taxon>Ascomycota</taxon>
        <taxon>Saccharomycotina</taxon>
        <taxon>Pichiomycetes</taxon>
        <taxon>Debaryomycetaceae</taxon>
        <taxon>Candida/Lodderomyces clade</taxon>
        <taxon>Candida</taxon>
    </lineage>
</organism>
<dbReference type="InterPro" id="IPR030048">
    <property type="entry name" value="SurE"/>
</dbReference>
<feature type="chain" id="PRO_5016562215" evidence="4">
    <location>
        <begin position="20"/>
        <end position="324"/>
    </location>
</feature>
<keyword evidence="2" id="KW-0479">Metal-binding</keyword>
<evidence type="ECO:0000256" key="4">
    <source>
        <dbReference type="SAM" id="SignalP"/>
    </source>
</evidence>
<dbReference type="PANTHER" id="PTHR30457:SF0">
    <property type="entry name" value="PHOSPHATASE, PUTATIVE (AFU_ORTHOLOGUE AFUA_4G01070)-RELATED"/>
    <property type="match status" value="1"/>
</dbReference>
<evidence type="ECO:0000259" key="5">
    <source>
        <dbReference type="Pfam" id="PF01975"/>
    </source>
</evidence>
<keyword evidence="4" id="KW-0732">Signal</keyword>
<sequence>MKLVTASLVLLASATSTLAKNILMSNDDGWASTNLRAFYYKLKESGHNVYIVSPASQRSGNGGKFDIPTSPTLQTDGEFGYPPAGSPSFGHEVDDDHIFYFNGTPASCVAFGLDYVIPKYANNITIDLVVAGINQGVNTNSLYTLSGTMGATYSAVYRGYPAISFSASSFNNSFFKDNLDLDDPLLESTIVATKSAELVDQLFISQGNNARTLALGVGLNVNFPPLGYDNESCTDPTWAFARMSGMDAIGADIHYDEETQRYSWVTRSWDALTACYNGDCSLPSENYVLEQGSCQATVSVFSIDYDANLVLTQQAKALLDPLFQ</sequence>
<dbReference type="Proteomes" id="UP000253472">
    <property type="component" value="Unassembled WGS sequence"/>
</dbReference>
<accession>A0A367XTS2</accession>
<comment type="similarity">
    <text evidence="1">Belongs to the SurE nucleotidase family.</text>
</comment>
<dbReference type="EMBL" id="QLNQ01000029">
    <property type="protein sequence ID" value="RCK56212.1"/>
    <property type="molecule type" value="Genomic_DNA"/>
</dbReference>
<proteinExistence type="inferred from homology"/>
<dbReference type="GO" id="GO:0008252">
    <property type="term" value="F:nucleotidase activity"/>
    <property type="evidence" value="ECO:0007669"/>
    <property type="project" value="InterPro"/>
</dbReference>
<dbReference type="AlphaFoldDB" id="A0A367XTS2"/>
<dbReference type="InterPro" id="IPR036523">
    <property type="entry name" value="SurE-like_sf"/>
</dbReference>
<keyword evidence="7" id="KW-1185">Reference proteome</keyword>
<comment type="caution">
    <text evidence="6">The sequence shown here is derived from an EMBL/GenBank/DDBJ whole genome shotgun (WGS) entry which is preliminary data.</text>
</comment>
<dbReference type="Gene3D" id="3.40.1210.10">
    <property type="entry name" value="Survival protein SurE-like phosphatase/nucleotidase"/>
    <property type="match status" value="1"/>
</dbReference>
<feature type="signal peptide" evidence="4">
    <location>
        <begin position="1"/>
        <end position="19"/>
    </location>
</feature>
<dbReference type="SUPFAM" id="SSF64167">
    <property type="entry name" value="SurE-like"/>
    <property type="match status" value="1"/>
</dbReference>
<evidence type="ECO:0000256" key="2">
    <source>
        <dbReference type="ARBA" id="ARBA00022723"/>
    </source>
</evidence>
<dbReference type="PANTHER" id="PTHR30457">
    <property type="entry name" value="5'-NUCLEOTIDASE SURE"/>
    <property type="match status" value="1"/>
</dbReference>
<evidence type="ECO:0000313" key="6">
    <source>
        <dbReference type="EMBL" id="RCK56212.1"/>
    </source>
</evidence>
<keyword evidence="3" id="KW-0378">Hydrolase</keyword>
<reference evidence="6 7" key="1">
    <citation type="submission" date="2018-06" db="EMBL/GenBank/DDBJ databases">
        <title>Whole genome sequencing of Candida tropicalis (genome annotated by CSBL at Korea University).</title>
        <authorList>
            <person name="Ahn J."/>
        </authorList>
    </citation>
    <scope>NUCLEOTIDE SEQUENCE [LARGE SCALE GENOMIC DNA]</scope>
    <source>
        <strain evidence="6 7">ATCC 20962</strain>
    </source>
</reference>
<dbReference type="OrthoDB" id="4018688at2759"/>
<evidence type="ECO:0000256" key="1">
    <source>
        <dbReference type="ARBA" id="ARBA00011062"/>
    </source>
</evidence>
<evidence type="ECO:0000313" key="7">
    <source>
        <dbReference type="Proteomes" id="UP000253472"/>
    </source>
</evidence>
<protein>
    <submittedName>
        <fullName evidence="6">Acid phosphatase</fullName>
    </submittedName>
</protein>
<dbReference type="InterPro" id="IPR002828">
    <property type="entry name" value="SurE-like_Pase/nucleotidase"/>
</dbReference>
<dbReference type="Pfam" id="PF01975">
    <property type="entry name" value="SurE"/>
    <property type="match status" value="1"/>
</dbReference>
<dbReference type="GO" id="GO:0046872">
    <property type="term" value="F:metal ion binding"/>
    <property type="evidence" value="ECO:0007669"/>
    <property type="project" value="UniProtKB-KW"/>
</dbReference>